<comment type="caution">
    <text evidence="5">The sequence shown here is derived from an EMBL/GenBank/DDBJ whole genome shotgun (WGS) entry which is preliminary data.</text>
</comment>
<reference evidence="5 6" key="1">
    <citation type="submission" date="2020-07" db="EMBL/GenBank/DDBJ databases">
        <title>Sequencing the genomes of 1000 actinobacteria strains.</title>
        <authorList>
            <person name="Klenk H.-P."/>
        </authorList>
    </citation>
    <scope>NUCLEOTIDE SEQUENCE [LARGE SCALE GENOMIC DNA]</scope>
    <source>
        <strain evidence="5 6">DSM 43461</strain>
    </source>
</reference>
<organism evidence="5 6">
    <name type="scientific">Actinomadura citrea</name>
    <dbReference type="NCBI Taxonomy" id="46158"/>
    <lineage>
        <taxon>Bacteria</taxon>
        <taxon>Bacillati</taxon>
        <taxon>Actinomycetota</taxon>
        <taxon>Actinomycetes</taxon>
        <taxon>Streptosporangiales</taxon>
        <taxon>Thermomonosporaceae</taxon>
        <taxon>Actinomadura</taxon>
    </lineage>
</organism>
<accession>A0A7Y9KBL1</accession>
<dbReference type="InterPro" id="IPR029051">
    <property type="entry name" value="DUF4352"/>
</dbReference>
<feature type="signal peptide" evidence="3">
    <location>
        <begin position="1"/>
        <end position="20"/>
    </location>
</feature>
<keyword evidence="1 3" id="KW-0732">Signal</keyword>
<evidence type="ECO:0000256" key="3">
    <source>
        <dbReference type="SAM" id="SignalP"/>
    </source>
</evidence>
<gene>
    <name evidence="5" type="ORF">BJ999_000399</name>
</gene>
<evidence type="ECO:0000259" key="4">
    <source>
        <dbReference type="Pfam" id="PF11611"/>
    </source>
</evidence>
<dbReference type="Pfam" id="PF11611">
    <property type="entry name" value="DUF4352"/>
    <property type="match status" value="1"/>
</dbReference>
<keyword evidence="6" id="KW-1185">Reference proteome</keyword>
<dbReference type="RefSeq" id="WP_179831663.1">
    <property type="nucleotide sequence ID" value="NZ_BMRD01000005.1"/>
</dbReference>
<feature type="region of interest" description="Disordered" evidence="2">
    <location>
        <begin position="22"/>
        <end position="54"/>
    </location>
</feature>
<sequence>MKKFLLVMPAVLSLALTACTGTEVTSSPDKKPAGSGSHSTSAKSHAAPAGIGDTITLKSNEDDLKLEVTVVKAISSAKPKDEFNVPEQGQRFAAVQIRLKNVGSTTYDDSPGNGAKLIDGQDQQYDEAMSDIAQGPSIGSSVKLAPGGSRKGYLVFAVPKKAKIAKFQFALDSGFGPQAGEWLLK</sequence>
<dbReference type="AlphaFoldDB" id="A0A7Y9KBL1"/>
<name>A0A7Y9KBL1_9ACTN</name>
<dbReference type="Proteomes" id="UP000591272">
    <property type="component" value="Unassembled WGS sequence"/>
</dbReference>
<dbReference type="PROSITE" id="PS51257">
    <property type="entry name" value="PROKAR_LIPOPROTEIN"/>
    <property type="match status" value="1"/>
</dbReference>
<evidence type="ECO:0000256" key="1">
    <source>
        <dbReference type="ARBA" id="ARBA00022729"/>
    </source>
</evidence>
<feature type="domain" description="DUF4352" evidence="4">
    <location>
        <begin position="65"/>
        <end position="169"/>
    </location>
</feature>
<protein>
    <recommendedName>
        <fullName evidence="4">DUF4352 domain-containing protein</fullName>
    </recommendedName>
</protein>
<proteinExistence type="predicted"/>
<evidence type="ECO:0000313" key="6">
    <source>
        <dbReference type="Proteomes" id="UP000591272"/>
    </source>
</evidence>
<dbReference type="InterPro" id="IPR029050">
    <property type="entry name" value="Immunoprotect_excell_Ig-like"/>
</dbReference>
<evidence type="ECO:0000256" key="2">
    <source>
        <dbReference type="SAM" id="MobiDB-lite"/>
    </source>
</evidence>
<dbReference type="EMBL" id="JACCBT010000001">
    <property type="protein sequence ID" value="NYE10103.1"/>
    <property type="molecule type" value="Genomic_DNA"/>
</dbReference>
<dbReference type="Gene3D" id="2.60.40.1240">
    <property type="match status" value="1"/>
</dbReference>
<feature type="chain" id="PRO_5038604954" description="DUF4352 domain-containing protein" evidence="3">
    <location>
        <begin position="21"/>
        <end position="185"/>
    </location>
</feature>
<evidence type="ECO:0000313" key="5">
    <source>
        <dbReference type="EMBL" id="NYE10103.1"/>
    </source>
</evidence>